<dbReference type="Gene3D" id="2.60.120.10">
    <property type="entry name" value="Jelly Rolls"/>
    <property type="match status" value="1"/>
</dbReference>
<comment type="caution">
    <text evidence="1">The sequence shown here is derived from an EMBL/GenBank/DDBJ whole genome shotgun (WGS) entry which is preliminary data.</text>
</comment>
<keyword evidence="2" id="KW-1185">Reference proteome</keyword>
<dbReference type="PATRIC" id="fig|1075402.3.peg.4502"/>
<dbReference type="SUPFAM" id="SSF51182">
    <property type="entry name" value="RmlC-like cupins"/>
    <property type="match status" value="1"/>
</dbReference>
<name>A0A1E7KJP8_9ACTN</name>
<dbReference type="AlphaFoldDB" id="A0A1E7KJP8"/>
<gene>
    <name evidence="1" type="ORF">AN216_08450</name>
</gene>
<evidence type="ECO:0000313" key="1">
    <source>
        <dbReference type="EMBL" id="OEV04222.1"/>
    </source>
</evidence>
<organism evidence="1 2">
    <name type="scientific">Streptomyces oceani</name>
    <dbReference type="NCBI Taxonomy" id="1075402"/>
    <lineage>
        <taxon>Bacteria</taxon>
        <taxon>Bacillati</taxon>
        <taxon>Actinomycetota</taxon>
        <taxon>Actinomycetes</taxon>
        <taxon>Kitasatosporales</taxon>
        <taxon>Streptomycetaceae</taxon>
        <taxon>Streptomyces</taxon>
    </lineage>
</organism>
<evidence type="ECO:0000313" key="2">
    <source>
        <dbReference type="Proteomes" id="UP000176101"/>
    </source>
</evidence>
<reference evidence="1 2" key="1">
    <citation type="journal article" date="2016" name="Front. Microbiol.">
        <title>Comparative Genomics Analysis of Streptomyces Species Reveals Their Adaptation to the Marine Environment and Their Diversity at the Genomic Level.</title>
        <authorList>
            <person name="Tian X."/>
            <person name="Zhang Z."/>
            <person name="Yang T."/>
            <person name="Chen M."/>
            <person name="Li J."/>
            <person name="Chen F."/>
            <person name="Yang J."/>
            <person name="Li W."/>
            <person name="Zhang B."/>
            <person name="Zhang Z."/>
            <person name="Wu J."/>
            <person name="Zhang C."/>
            <person name="Long L."/>
            <person name="Xiao J."/>
        </authorList>
    </citation>
    <scope>NUCLEOTIDE SEQUENCE [LARGE SCALE GENOMIC DNA]</scope>
    <source>
        <strain evidence="1 2">SCSIO 02100</strain>
    </source>
</reference>
<sequence>MRVTDLNTQADERMARASASSAGRAAVTVHGGGGSVLRQALIALKGGRGLAEHENPGEATVLVLRGHVRLSSGDDAAEGGDGALLTVPQARHSLEALEDSAILLSVANQPDPGNP</sequence>
<protein>
    <submittedName>
        <fullName evidence="1">LuxR family transcriptional regulator</fullName>
    </submittedName>
</protein>
<accession>A0A1E7KJP8</accession>
<dbReference type="Proteomes" id="UP000176101">
    <property type="component" value="Unassembled WGS sequence"/>
</dbReference>
<dbReference type="PANTHER" id="PTHR37694:SF1">
    <property type="entry name" value="SLR8022 PROTEIN"/>
    <property type="match status" value="1"/>
</dbReference>
<dbReference type="InterPro" id="IPR011051">
    <property type="entry name" value="RmlC_Cupin_sf"/>
</dbReference>
<proteinExistence type="predicted"/>
<dbReference type="InterPro" id="IPR014710">
    <property type="entry name" value="RmlC-like_jellyroll"/>
</dbReference>
<dbReference type="PANTHER" id="PTHR37694">
    <property type="entry name" value="SLR8022 PROTEIN"/>
    <property type="match status" value="1"/>
</dbReference>
<dbReference type="OrthoDB" id="5190473at2"/>
<dbReference type="STRING" id="1075402.AN216_08450"/>
<dbReference type="RefSeq" id="WP_070195969.1">
    <property type="nucleotide sequence ID" value="NZ_LJGU01000114.1"/>
</dbReference>
<dbReference type="EMBL" id="LJGU01000114">
    <property type="protein sequence ID" value="OEV04222.1"/>
    <property type="molecule type" value="Genomic_DNA"/>
</dbReference>